<keyword evidence="14 15" id="KW-0694">RNA-binding</keyword>
<name>A0A7C5Q097_AQUAO</name>
<dbReference type="GO" id="GO:0005737">
    <property type="term" value="C:cytoplasm"/>
    <property type="evidence" value="ECO:0007669"/>
    <property type="project" value="UniProtKB-SubCell"/>
</dbReference>
<dbReference type="SMART" id="SM00358">
    <property type="entry name" value="DSRM"/>
    <property type="match status" value="1"/>
</dbReference>
<dbReference type="FunFam" id="3.30.160.20:FF:000003">
    <property type="entry name" value="Ribonuclease 3"/>
    <property type="match status" value="1"/>
</dbReference>
<dbReference type="PROSITE" id="PS50142">
    <property type="entry name" value="RNASE_3_2"/>
    <property type="match status" value="1"/>
</dbReference>
<dbReference type="PANTHER" id="PTHR11207">
    <property type="entry name" value="RIBONUCLEASE III"/>
    <property type="match status" value="1"/>
</dbReference>
<dbReference type="PANTHER" id="PTHR11207:SF0">
    <property type="entry name" value="RIBONUCLEASE 3"/>
    <property type="match status" value="1"/>
</dbReference>
<keyword evidence="10 15" id="KW-0479">Metal-binding</keyword>
<evidence type="ECO:0000256" key="1">
    <source>
        <dbReference type="ARBA" id="ARBA00000109"/>
    </source>
</evidence>
<dbReference type="Pfam" id="PF14622">
    <property type="entry name" value="Ribonucleas_3_3"/>
    <property type="match status" value="1"/>
</dbReference>
<dbReference type="AlphaFoldDB" id="A0A7C5Q097"/>
<comment type="cofactor">
    <cofactor evidence="15">
        <name>Mg(2+)</name>
        <dbReference type="ChEBI" id="CHEBI:18420"/>
    </cofactor>
</comment>
<comment type="caution">
    <text evidence="18">The sequence shown here is derived from an EMBL/GenBank/DDBJ whole genome shotgun (WGS) entry which is preliminary data.</text>
</comment>
<keyword evidence="7 15" id="KW-0507">mRNA processing</keyword>
<comment type="subunit">
    <text evidence="4 15">Homodimer.</text>
</comment>
<feature type="binding site" evidence="15">
    <location>
        <position position="41"/>
    </location>
    <ligand>
        <name>Mg(2+)</name>
        <dbReference type="ChEBI" id="CHEBI:18420"/>
    </ligand>
</feature>
<evidence type="ECO:0000256" key="13">
    <source>
        <dbReference type="ARBA" id="ARBA00022842"/>
    </source>
</evidence>
<comment type="function">
    <text evidence="15">Digests double-stranded RNA. Involved in the processing of primary rRNA transcript to yield the immediate precursors to the large and small rRNAs (23S and 16S). Processes some mRNAs, and tRNAs when they are encoded in the rRNA operon. Processes pre-crRNA and tracrRNA of type II CRISPR loci if present in the organism.</text>
</comment>
<dbReference type="GO" id="GO:0006397">
    <property type="term" value="P:mRNA processing"/>
    <property type="evidence" value="ECO:0007669"/>
    <property type="project" value="UniProtKB-UniRule"/>
</dbReference>
<evidence type="ECO:0000256" key="6">
    <source>
        <dbReference type="ARBA" id="ARBA00022552"/>
    </source>
</evidence>
<dbReference type="GO" id="GO:0008033">
    <property type="term" value="P:tRNA processing"/>
    <property type="evidence" value="ECO:0007669"/>
    <property type="project" value="UniProtKB-KW"/>
</dbReference>
<feature type="domain" description="RNase III" evidence="17">
    <location>
        <begin position="2"/>
        <end position="122"/>
    </location>
</feature>
<keyword evidence="8 15" id="KW-0819">tRNA processing</keyword>
<proteinExistence type="inferred from homology"/>
<evidence type="ECO:0000256" key="3">
    <source>
        <dbReference type="ARBA" id="ARBA00010183"/>
    </source>
</evidence>
<keyword evidence="11 15" id="KW-0255">Endonuclease</keyword>
<dbReference type="GO" id="GO:0042802">
    <property type="term" value="F:identical protein binding"/>
    <property type="evidence" value="ECO:0007669"/>
    <property type="project" value="UniProtKB-ARBA"/>
</dbReference>
<evidence type="ECO:0000259" key="17">
    <source>
        <dbReference type="PROSITE" id="PS50142"/>
    </source>
</evidence>
<evidence type="ECO:0000256" key="8">
    <source>
        <dbReference type="ARBA" id="ARBA00022694"/>
    </source>
</evidence>
<evidence type="ECO:0000256" key="14">
    <source>
        <dbReference type="ARBA" id="ARBA00022884"/>
    </source>
</evidence>
<dbReference type="GO" id="GO:0004525">
    <property type="term" value="F:ribonuclease III activity"/>
    <property type="evidence" value="ECO:0007669"/>
    <property type="project" value="UniProtKB-UniRule"/>
</dbReference>
<dbReference type="GO" id="GO:0006364">
    <property type="term" value="P:rRNA processing"/>
    <property type="evidence" value="ECO:0007669"/>
    <property type="project" value="UniProtKB-UniRule"/>
</dbReference>
<dbReference type="InterPro" id="IPR011907">
    <property type="entry name" value="RNase_III"/>
</dbReference>
<evidence type="ECO:0000256" key="10">
    <source>
        <dbReference type="ARBA" id="ARBA00022723"/>
    </source>
</evidence>
<feature type="active site" evidence="15">
    <location>
        <position position="45"/>
    </location>
</feature>
<dbReference type="GO" id="GO:0019843">
    <property type="term" value="F:rRNA binding"/>
    <property type="evidence" value="ECO:0007669"/>
    <property type="project" value="UniProtKB-KW"/>
</dbReference>
<dbReference type="FunFam" id="1.10.1520.10:FF:000001">
    <property type="entry name" value="Ribonuclease 3"/>
    <property type="match status" value="1"/>
</dbReference>
<comment type="similarity">
    <text evidence="3">Belongs to the ribonuclease III family.</text>
</comment>
<dbReference type="InterPro" id="IPR000999">
    <property type="entry name" value="RNase_III_dom"/>
</dbReference>
<dbReference type="Pfam" id="PF00035">
    <property type="entry name" value="dsrm"/>
    <property type="match status" value="1"/>
</dbReference>
<keyword evidence="13 15" id="KW-0460">Magnesium</keyword>
<keyword evidence="9 15" id="KW-0540">Nuclease</keyword>
<dbReference type="Gene3D" id="1.10.1520.10">
    <property type="entry name" value="Ribonuclease III domain"/>
    <property type="match status" value="1"/>
</dbReference>
<keyword evidence="12 15" id="KW-0378">Hydrolase</keyword>
<feature type="domain" description="DRBM" evidence="16">
    <location>
        <begin position="152"/>
        <end position="220"/>
    </location>
</feature>
<evidence type="ECO:0000256" key="11">
    <source>
        <dbReference type="ARBA" id="ARBA00022759"/>
    </source>
</evidence>
<dbReference type="Proteomes" id="UP000885792">
    <property type="component" value="Unassembled WGS sequence"/>
</dbReference>
<dbReference type="PROSITE" id="PS50137">
    <property type="entry name" value="DS_RBD"/>
    <property type="match status" value="1"/>
</dbReference>
<keyword evidence="5 15" id="KW-0963">Cytoplasm</keyword>
<dbReference type="CDD" id="cd00593">
    <property type="entry name" value="RIBOc"/>
    <property type="match status" value="1"/>
</dbReference>
<evidence type="ECO:0000256" key="5">
    <source>
        <dbReference type="ARBA" id="ARBA00022490"/>
    </source>
</evidence>
<evidence type="ECO:0000313" key="18">
    <source>
        <dbReference type="EMBL" id="HHJ64696.1"/>
    </source>
</evidence>
<dbReference type="Gene3D" id="3.30.160.20">
    <property type="match status" value="1"/>
</dbReference>
<dbReference type="InterPro" id="IPR036389">
    <property type="entry name" value="RNase_III_sf"/>
</dbReference>
<dbReference type="PROSITE" id="PS00517">
    <property type="entry name" value="RNASE_3_1"/>
    <property type="match status" value="1"/>
</dbReference>
<accession>A0A7C5Q097</accession>
<evidence type="ECO:0000256" key="7">
    <source>
        <dbReference type="ARBA" id="ARBA00022664"/>
    </source>
</evidence>
<dbReference type="InterPro" id="IPR014720">
    <property type="entry name" value="dsRBD_dom"/>
</dbReference>
<dbReference type="SUPFAM" id="SSF54768">
    <property type="entry name" value="dsRNA-binding domain-like"/>
    <property type="match status" value="1"/>
</dbReference>
<evidence type="ECO:0000256" key="12">
    <source>
        <dbReference type="ARBA" id="ARBA00022801"/>
    </source>
</evidence>
<dbReference type="GO" id="GO:0003725">
    <property type="term" value="F:double-stranded RNA binding"/>
    <property type="evidence" value="ECO:0007669"/>
    <property type="project" value="TreeGrafter"/>
</dbReference>
<comment type="subcellular location">
    <subcellularLocation>
        <location evidence="2 15">Cytoplasm</location>
    </subcellularLocation>
</comment>
<dbReference type="GO" id="GO:0046872">
    <property type="term" value="F:metal ion binding"/>
    <property type="evidence" value="ECO:0007669"/>
    <property type="project" value="UniProtKB-KW"/>
</dbReference>
<dbReference type="CDD" id="cd10845">
    <property type="entry name" value="DSRM_RNAse_III_family"/>
    <property type="match status" value="1"/>
</dbReference>
<evidence type="ECO:0000259" key="16">
    <source>
        <dbReference type="PROSITE" id="PS50137"/>
    </source>
</evidence>
<comment type="catalytic activity">
    <reaction evidence="1 15">
        <text>Endonucleolytic cleavage to 5'-phosphomonoester.</text>
        <dbReference type="EC" id="3.1.26.3"/>
    </reaction>
</comment>
<evidence type="ECO:0000256" key="4">
    <source>
        <dbReference type="ARBA" id="ARBA00011738"/>
    </source>
</evidence>
<feature type="binding site" evidence="15">
    <location>
        <position position="108"/>
    </location>
    <ligand>
        <name>Mg(2+)</name>
        <dbReference type="ChEBI" id="CHEBI:18420"/>
    </ligand>
</feature>
<dbReference type="SMART" id="SM00535">
    <property type="entry name" value="RIBOc"/>
    <property type="match status" value="1"/>
</dbReference>
<reference evidence="18" key="1">
    <citation type="journal article" date="2020" name="mSystems">
        <title>Genome- and Community-Level Interaction Insights into Carbon Utilization and Element Cycling Functions of Hydrothermarchaeota in Hydrothermal Sediment.</title>
        <authorList>
            <person name="Zhou Z."/>
            <person name="Liu Y."/>
            <person name="Xu W."/>
            <person name="Pan J."/>
            <person name="Luo Z.H."/>
            <person name="Li M."/>
        </authorList>
    </citation>
    <scope>NUCLEOTIDE SEQUENCE [LARGE SCALE GENOMIC DNA]</scope>
    <source>
        <strain evidence="18">HyVt-501</strain>
    </source>
</reference>
<dbReference type="HAMAP" id="MF_00104">
    <property type="entry name" value="RNase_III"/>
    <property type="match status" value="1"/>
</dbReference>
<gene>
    <name evidence="15 18" type="primary">rnc</name>
    <name evidence="18" type="ORF">ENJ61_07295</name>
</gene>
<dbReference type="NCBIfam" id="TIGR02191">
    <property type="entry name" value="RNaseIII"/>
    <property type="match status" value="1"/>
</dbReference>
<keyword evidence="6 15" id="KW-0698">rRNA processing</keyword>
<feature type="active site" evidence="15">
    <location>
        <position position="111"/>
    </location>
</feature>
<protein>
    <recommendedName>
        <fullName evidence="15">Ribonuclease 3</fullName>
        <ecNumber evidence="15">3.1.26.3</ecNumber>
    </recommendedName>
    <alternativeName>
        <fullName evidence="15">Ribonuclease III</fullName>
        <shortName evidence="15">RNase III</shortName>
    </alternativeName>
</protein>
<dbReference type="GO" id="GO:0010468">
    <property type="term" value="P:regulation of gene expression"/>
    <property type="evidence" value="ECO:0007669"/>
    <property type="project" value="TreeGrafter"/>
</dbReference>
<dbReference type="EMBL" id="DRNB01000265">
    <property type="protein sequence ID" value="HHJ64696.1"/>
    <property type="molecule type" value="Genomic_DNA"/>
</dbReference>
<keyword evidence="15" id="KW-0699">rRNA-binding</keyword>
<organism evidence="18">
    <name type="scientific">Aquifex aeolicus</name>
    <dbReference type="NCBI Taxonomy" id="63363"/>
    <lineage>
        <taxon>Bacteria</taxon>
        <taxon>Pseudomonadati</taxon>
        <taxon>Aquificota</taxon>
        <taxon>Aquificia</taxon>
        <taxon>Aquificales</taxon>
        <taxon>Aquificaceae</taxon>
        <taxon>Aquifex</taxon>
    </lineage>
</organism>
<evidence type="ECO:0000256" key="15">
    <source>
        <dbReference type="HAMAP-Rule" id="MF_00104"/>
    </source>
</evidence>
<feature type="binding site" evidence="15">
    <location>
        <position position="111"/>
    </location>
    <ligand>
        <name>Mg(2+)</name>
        <dbReference type="ChEBI" id="CHEBI:18420"/>
    </ligand>
</feature>
<sequence length="222" mass="25815">MYEDLEARINYTFRNRDLLRQAFTHISYAREKGLPHYETLEFLGDALLNFLIVDILVEEFPNKREGALASLKAYLISEEFFNELAEDLGLSDFILISRGKKNVSIVGDVFEALWAAIYVDSGRDCNAVKRLFNNLFRDRILETVRSHRVKKDYKTLLQEVTQKRWKERPHYRVISVEGPEHAKIFTVESSIRGVSAVGRGRSKKEAEQEAARRLYEILQEQA</sequence>
<evidence type="ECO:0000256" key="2">
    <source>
        <dbReference type="ARBA" id="ARBA00004496"/>
    </source>
</evidence>
<evidence type="ECO:0000256" key="9">
    <source>
        <dbReference type="ARBA" id="ARBA00022722"/>
    </source>
</evidence>
<dbReference type="EC" id="3.1.26.3" evidence="15"/>
<dbReference type="SUPFAM" id="SSF69065">
    <property type="entry name" value="RNase III domain-like"/>
    <property type="match status" value="1"/>
</dbReference>